<accession>A0A511JNQ0</accession>
<comment type="caution">
    <text evidence="2">The sequence shown here is derived from an EMBL/GenBank/DDBJ whole genome shotgun (WGS) entry which is preliminary data.</text>
</comment>
<dbReference type="EMBL" id="BJWH01000019">
    <property type="protein sequence ID" value="GEL99569.1"/>
    <property type="molecule type" value="Genomic_DNA"/>
</dbReference>
<evidence type="ECO:0000313" key="3">
    <source>
        <dbReference type="Proteomes" id="UP000321049"/>
    </source>
</evidence>
<dbReference type="Gene3D" id="1.40.20.10">
    <property type="entry name" value="CHAD domain"/>
    <property type="match status" value="1"/>
</dbReference>
<dbReference type="Proteomes" id="UP000321049">
    <property type="component" value="Unassembled WGS sequence"/>
</dbReference>
<dbReference type="PANTHER" id="PTHR39339">
    <property type="entry name" value="SLR1444 PROTEIN"/>
    <property type="match status" value="1"/>
</dbReference>
<keyword evidence="3" id="KW-1185">Reference proteome</keyword>
<dbReference type="InterPro" id="IPR007899">
    <property type="entry name" value="CHAD_dom"/>
</dbReference>
<sequence length="291" mass="32015">MGSAGEVVQAYVTAQVERLLASVPEVRAGDDDAVHDARVATRRLRAALSVYRPVLDRDVTDPLRGELAELGHVLGAARDAHVEGHALRRRLEREDPSLVVGPVERRIEEDRSAARLLAQDRVDAWLASARFGELVATLVPDLPTGPRAPDDAATVLPRHARRAWDRLDRTLEVAASAAPGEDRDEALHEVRKAARRARYASEVAAAVVGAPARRSAKRAHRVQEILGAQHDAVTRQETLRRLAHQADLDGESTFTYGRLHALEQRAGEAAQEAAETPLRRVAGRGHRRWMR</sequence>
<dbReference type="InterPro" id="IPR038186">
    <property type="entry name" value="CHAD_dom_sf"/>
</dbReference>
<dbReference type="OrthoDB" id="9777271at2"/>
<dbReference type="RefSeq" id="WP_146847216.1">
    <property type="nucleotide sequence ID" value="NZ_BJWH01000019.1"/>
</dbReference>
<dbReference type="SMART" id="SM00880">
    <property type="entry name" value="CHAD"/>
    <property type="match status" value="1"/>
</dbReference>
<evidence type="ECO:0000259" key="1">
    <source>
        <dbReference type="PROSITE" id="PS51708"/>
    </source>
</evidence>
<dbReference type="PANTHER" id="PTHR39339:SF1">
    <property type="entry name" value="CHAD DOMAIN-CONTAINING PROTEIN"/>
    <property type="match status" value="1"/>
</dbReference>
<evidence type="ECO:0000313" key="2">
    <source>
        <dbReference type="EMBL" id="GEL99569.1"/>
    </source>
</evidence>
<name>A0A511JNQ0_9CELL</name>
<dbReference type="PROSITE" id="PS51708">
    <property type="entry name" value="CHAD"/>
    <property type="match status" value="1"/>
</dbReference>
<gene>
    <name evidence="2" type="ORF">CTE05_31160</name>
</gene>
<dbReference type="Pfam" id="PF05235">
    <property type="entry name" value="CHAD"/>
    <property type="match status" value="1"/>
</dbReference>
<dbReference type="AlphaFoldDB" id="A0A511JNQ0"/>
<organism evidence="2 3">
    <name type="scientific">Cellulomonas terrae</name>
    <dbReference type="NCBI Taxonomy" id="311234"/>
    <lineage>
        <taxon>Bacteria</taxon>
        <taxon>Bacillati</taxon>
        <taxon>Actinomycetota</taxon>
        <taxon>Actinomycetes</taxon>
        <taxon>Micrococcales</taxon>
        <taxon>Cellulomonadaceae</taxon>
        <taxon>Cellulomonas</taxon>
    </lineage>
</organism>
<protein>
    <recommendedName>
        <fullName evidence="1">CHAD domain-containing protein</fullName>
    </recommendedName>
</protein>
<reference evidence="2 3" key="1">
    <citation type="submission" date="2019-07" db="EMBL/GenBank/DDBJ databases">
        <title>Whole genome shotgun sequence of Cellulomonas terrae NBRC 100819.</title>
        <authorList>
            <person name="Hosoyama A."/>
            <person name="Uohara A."/>
            <person name="Ohji S."/>
            <person name="Ichikawa N."/>
        </authorList>
    </citation>
    <scope>NUCLEOTIDE SEQUENCE [LARGE SCALE GENOMIC DNA]</scope>
    <source>
        <strain evidence="2 3">NBRC 100819</strain>
    </source>
</reference>
<feature type="domain" description="CHAD" evidence="1">
    <location>
        <begin position="1"/>
        <end position="283"/>
    </location>
</feature>
<proteinExistence type="predicted"/>